<evidence type="ECO:0000313" key="3">
    <source>
        <dbReference type="Proteomes" id="UP000078284"/>
    </source>
</evidence>
<sequence>MNAITGATTPLLGFPLSPELPLSPEQPPSPELATTVAGATTVANVVMTNLNKEKENQKEEAIRPGVKLSLFVAEAMFLLSDNLPFNIGLGGLNSIVLILKNNNVVKSCSFEYYNQEMKKLEEKLRSAKEFSEANGFVREEIKSNILHLWKSLFEATPEVMKPNKLILFEMFMPIQVEDLCRHLASLLI</sequence>
<evidence type="ECO:0000256" key="1">
    <source>
        <dbReference type="SAM" id="MobiDB-lite"/>
    </source>
</evidence>
<organism evidence="2 3">
    <name type="scientific">Arabidopsis thaliana</name>
    <name type="common">Mouse-ear cress</name>
    <dbReference type="NCBI Taxonomy" id="3702"/>
    <lineage>
        <taxon>Eukaryota</taxon>
        <taxon>Viridiplantae</taxon>
        <taxon>Streptophyta</taxon>
        <taxon>Embryophyta</taxon>
        <taxon>Tracheophyta</taxon>
        <taxon>Spermatophyta</taxon>
        <taxon>Magnoliopsida</taxon>
        <taxon>eudicotyledons</taxon>
        <taxon>Gunneridae</taxon>
        <taxon>Pentapetalae</taxon>
        <taxon>rosids</taxon>
        <taxon>malvids</taxon>
        <taxon>Brassicales</taxon>
        <taxon>Brassicaceae</taxon>
        <taxon>Camelineae</taxon>
        <taxon>Arabidopsis</taxon>
    </lineage>
</organism>
<dbReference type="AlphaFoldDB" id="A0A178WL76"/>
<feature type="region of interest" description="Disordered" evidence="1">
    <location>
        <begin position="1"/>
        <end position="30"/>
    </location>
</feature>
<gene>
    <name evidence="2" type="ordered locus">AXX17_At1g36160</name>
</gene>
<name>A0A178WL76_ARATH</name>
<proteinExistence type="predicted"/>
<accession>A0A178WL76</accession>
<dbReference type="Pfam" id="PF06683">
    <property type="entry name" value="DUF1184"/>
    <property type="match status" value="2"/>
</dbReference>
<reference evidence="3" key="1">
    <citation type="journal article" date="2016" name="Proc. Natl. Acad. Sci. U.S.A.">
        <title>Chromosome-level assembly of Arabidopsis thaliana Ler reveals the extent of translocation and inversion polymorphisms.</title>
        <authorList>
            <person name="Zapata L."/>
            <person name="Ding J."/>
            <person name="Willing E.M."/>
            <person name="Hartwig B."/>
            <person name="Bezdan D."/>
            <person name="Jiao W.B."/>
            <person name="Patel V."/>
            <person name="Velikkakam James G."/>
            <person name="Koornneef M."/>
            <person name="Ossowski S."/>
            <person name="Schneeberger K."/>
        </authorList>
    </citation>
    <scope>NUCLEOTIDE SEQUENCE [LARGE SCALE GENOMIC DNA]</scope>
    <source>
        <strain evidence="3">cv. Landsberg erecta</strain>
    </source>
</reference>
<dbReference type="ExpressionAtlas" id="A0A178WL76">
    <property type="expression patterns" value="baseline and differential"/>
</dbReference>
<dbReference type="Proteomes" id="UP000078284">
    <property type="component" value="Chromosome 1"/>
</dbReference>
<feature type="compositionally biased region" description="Low complexity" evidence="1">
    <location>
        <begin position="10"/>
        <end position="23"/>
    </location>
</feature>
<comment type="caution">
    <text evidence="2">The sequence shown here is derived from an EMBL/GenBank/DDBJ whole genome shotgun (WGS) entry which is preliminary data.</text>
</comment>
<protein>
    <submittedName>
        <fullName evidence="2">Uncharacterized protein</fullName>
    </submittedName>
</protein>
<dbReference type="InterPro" id="IPR009568">
    <property type="entry name" value="DUF1184"/>
</dbReference>
<evidence type="ECO:0000313" key="2">
    <source>
        <dbReference type="EMBL" id="OAP18315.1"/>
    </source>
</evidence>
<dbReference type="EMBL" id="LUHQ01000001">
    <property type="protein sequence ID" value="OAP18315.1"/>
    <property type="molecule type" value="Genomic_DNA"/>
</dbReference>